<dbReference type="InterPro" id="IPR024752">
    <property type="entry name" value="Myb/SANT-like_dom"/>
</dbReference>
<proteinExistence type="predicted"/>
<evidence type="ECO:0000313" key="4">
    <source>
        <dbReference type="Proteomes" id="UP001341281"/>
    </source>
</evidence>
<dbReference type="PANTHER" id="PTHR47851">
    <property type="entry name" value="OS06G0588700 PROTEIN-RELATED"/>
    <property type="match status" value="1"/>
</dbReference>
<dbReference type="EMBL" id="CP144750">
    <property type="protein sequence ID" value="WVZ80872.1"/>
    <property type="molecule type" value="Genomic_DNA"/>
</dbReference>
<evidence type="ECO:0000256" key="1">
    <source>
        <dbReference type="SAM" id="MobiDB-lite"/>
    </source>
</evidence>
<reference evidence="3 4" key="1">
    <citation type="submission" date="2024-02" db="EMBL/GenBank/DDBJ databases">
        <title>High-quality chromosome-scale genome assembly of Pensacola bahiagrass (Paspalum notatum Flugge var. saurae).</title>
        <authorList>
            <person name="Vega J.M."/>
            <person name="Podio M."/>
            <person name="Orjuela J."/>
            <person name="Siena L.A."/>
            <person name="Pessino S.C."/>
            <person name="Combes M.C."/>
            <person name="Mariac C."/>
            <person name="Albertini E."/>
            <person name="Pupilli F."/>
            <person name="Ortiz J.P.A."/>
            <person name="Leblanc O."/>
        </authorList>
    </citation>
    <scope>NUCLEOTIDE SEQUENCE [LARGE SCALE GENOMIC DNA]</scope>
    <source>
        <strain evidence="3">R1</strain>
        <tissue evidence="3">Leaf</tissue>
    </source>
</reference>
<dbReference type="AlphaFoldDB" id="A0AAQ3TZ30"/>
<name>A0AAQ3TZ30_PASNO</name>
<gene>
    <name evidence="3" type="ORF">U9M48_028313</name>
</gene>
<evidence type="ECO:0000313" key="3">
    <source>
        <dbReference type="EMBL" id="WVZ80872.1"/>
    </source>
</evidence>
<keyword evidence="4" id="KW-1185">Reference proteome</keyword>
<dbReference type="Pfam" id="PF12776">
    <property type="entry name" value="Myb_DNA-bind_3"/>
    <property type="match status" value="1"/>
</dbReference>
<feature type="region of interest" description="Disordered" evidence="1">
    <location>
        <begin position="224"/>
        <end position="298"/>
    </location>
</feature>
<sequence length="395" mass="44613">MLTSSFYFQLSIHPASFFEGCAILLTPIPVHHTHTGVSQVPALAPNTSRRSGHQRSSGTSSSSASCSGGTSSTPPLLNQSCHTPTTLTPYRLGCPGSSPRLMPFNRLGPPIARQLRFDMARFNWTPNLLDFFINALVDECRAGNRLGKTLNKIGRDNIVQRMRDHTGGDITWDTCKNKWDELKKKWSCWKHLLSFSGVENNLAKQFMHSRLDHEEELNEIFKNMDPINIGPNEDGGHKGGRAGVPTQHLDSDNSNNSEDDLQIQQPTPPSQHRRTTPMTSASSRKRRSRSNDPKLSGSQFWEGFKNVYQEVSASKKQKETDYSSKKAEEDAEYETMLRELLDEGVRPAYEEYFMASEVFLDVTRRGAYRPLPDIDAKLAWIKRAYFSMKGRPPYL</sequence>
<feature type="compositionally biased region" description="Low complexity" evidence="1">
    <location>
        <begin position="54"/>
        <end position="73"/>
    </location>
</feature>
<evidence type="ECO:0000259" key="2">
    <source>
        <dbReference type="Pfam" id="PF12776"/>
    </source>
</evidence>
<protein>
    <recommendedName>
        <fullName evidence="2">Myb/SANT-like domain-containing protein</fullName>
    </recommendedName>
</protein>
<feature type="domain" description="Myb/SANT-like" evidence="2">
    <location>
        <begin position="123"/>
        <end position="201"/>
    </location>
</feature>
<feature type="region of interest" description="Disordered" evidence="1">
    <location>
        <begin position="41"/>
        <end position="80"/>
    </location>
</feature>
<organism evidence="3 4">
    <name type="scientific">Paspalum notatum var. saurae</name>
    <dbReference type="NCBI Taxonomy" id="547442"/>
    <lineage>
        <taxon>Eukaryota</taxon>
        <taxon>Viridiplantae</taxon>
        <taxon>Streptophyta</taxon>
        <taxon>Embryophyta</taxon>
        <taxon>Tracheophyta</taxon>
        <taxon>Spermatophyta</taxon>
        <taxon>Magnoliopsida</taxon>
        <taxon>Liliopsida</taxon>
        <taxon>Poales</taxon>
        <taxon>Poaceae</taxon>
        <taxon>PACMAD clade</taxon>
        <taxon>Panicoideae</taxon>
        <taxon>Andropogonodae</taxon>
        <taxon>Paspaleae</taxon>
        <taxon>Paspalinae</taxon>
        <taxon>Paspalum</taxon>
    </lineage>
</organism>
<dbReference type="Proteomes" id="UP001341281">
    <property type="component" value="Chromosome 06"/>
</dbReference>
<dbReference type="PANTHER" id="PTHR47851:SF1">
    <property type="entry name" value="OS06G0588700 PROTEIN"/>
    <property type="match status" value="1"/>
</dbReference>
<accession>A0AAQ3TZ30</accession>